<evidence type="ECO:0000313" key="13">
    <source>
        <dbReference type="EMBL" id="SMC08416.1"/>
    </source>
</evidence>
<evidence type="ECO:0000259" key="12">
    <source>
        <dbReference type="Pfam" id="PF20260"/>
    </source>
</evidence>
<dbReference type="Proteomes" id="UP000192602">
    <property type="component" value="Unassembled WGS sequence"/>
</dbReference>
<dbReference type="GO" id="GO:0005737">
    <property type="term" value="C:cytoplasm"/>
    <property type="evidence" value="ECO:0007669"/>
    <property type="project" value="UniProtKB-SubCell"/>
</dbReference>
<dbReference type="PIRSF" id="PIRSF015601">
    <property type="entry name" value="MTase_slr0722"/>
    <property type="match status" value="1"/>
</dbReference>
<dbReference type="InterPro" id="IPR029028">
    <property type="entry name" value="Alpha/beta_knot_MTases"/>
</dbReference>
<dbReference type="EMBL" id="FWWZ01000001">
    <property type="protein sequence ID" value="SMC08416.1"/>
    <property type="molecule type" value="Genomic_DNA"/>
</dbReference>
<dbReference type="PANTHER" id="PTHR30027:SF3">
    <property type="entry name" value="16S RRNA (URACIL(1498)-N(3))-METHYLTRANSFERASE"/>
    <property type="match status" value="1"/>
</dbReference>
<gene>
    <name evidence="13" type="ORF">SAMN05660197_0168</name>
</gene>
<dbReference type="InterPro" id="IPR046886">
    <property type="entry name" value="RsmE_MTase_dom"/>
</dbReference>
<dbReference type="EC" id="2.1.1.193" evidence="10"/>
<evidence type="ECO:0000256" key="4">
    <source>
        <dbReference type="ARBA" id="ARBA00022552"/>
    </source>
</evidence>
<evidence type="ECO:0000256" key="2">
    <source>
        <dbReference type="ARBA" id="ARBA00005528"/>
    </source>
</evidence>
<protein>
    <recommendedName>
        <fullName evidence="10">Ribosomal RNA small subunit methyltransferase E</fullName>
        <ecNumber evidence="10">2.1.1.193</ecNumber>
    </recommendedName>
</protein>
<dbReference type="CDD" id="cd18084">
    <property type="entry name" value="RsmE-like"/>
    <property type="match status" value="1"/>
</dbReference>
<feature type="domain" description="Ribosomal RNA small subunit methyltransferase E PUA-like" evidence="12">
    <location>
        <begin position="16"/>
        <end position="63"/>
    </location>
</feature>
<comment type="similarity">
    <text evidence="2 10">Belongs to the RNA methyltransferase RsmE family.</text>
</comment>
<dbReference type="STRING" id="1069081.SAMN05660197_0168"/>
<comment type="subcellular location">
    <subcellularLocation>
        <location evidence="1 10">Cytoplasm</location>
    </subcellularLocation>
</comment>
<dbReference type="PANTHER" id="PTHR30027">
    <property type="entry name" value="RIBOSOMAL RNA SMALL SUBUNIT METHYLTRANSFERASE E"/>
    <property type="match status" value="1"/>
</dbReference>
<keyword evidence="14" id="KW-1185">Reference proteome</keyword>
<dbReference type="Gene3D" id="3.40.1280.10">
    <property type="match status" value="1"/>
</dbReference>
<evidence type="ECO:0000256" key="3">
    <source>
        <dbReference type="ARBA" id="ARBA00022490"/>
    </source>
</evidence>
<dbReference type="InterPro" id="IPR046887">
    <property type="entry name" value="RsmE_PUA-like"/>
</dbReference>
<comment type="function">
    <text evidence="8 10">Specifically methylates the N3 position of the uracil ring of uridine 1498 (m3U1498) in 16S rRNA. Acts on the fully assembled 30S ribosomal subunit.</text>
</comment>
<reference evidence="14" key="1">
    <citation type="submission" date="2017-04" db="EMBL/GenBank/DDBJ databases">
        <authorList>
            <person name="Varghese N."/>
            <person name="Submissions S."/>
        </authorList>
    </citation>
    <scope>NUCLEOTIDE SEQUENCE [LARGE SCALE GENOMIC DNA]</scope>
    <source>
        <strain evidence="14">DSM 16512</strain>
    </source>
</reference>
<organism evidence="13 14">
    <name type="scientific">Nitratiruptor tergarcus DSM 16512</name>
    <dbReference type="NCBI Taxonomy" id="1069081"/>
    <lineage>
        <taxon>Bacteria</taxon>
        <taxon>Pseudomonadati</taxon>
        <taxon>Campylobacterota</taxon>
        <taxon>Epsilonproteobacteria</taxon>
        <taxon>Nautiliales</taxon>
        <taxon>Nitratiruptoraceae</taxon>
        <taxon>Nitratiruptor</taxon>
    </lineage>
</organism>
<dbReference type="InterPro" id="IPR006700">
    <property type="entry name" value="RsmE"/>
</dbReference>
<evidence type="ECO:0000313" key="14">
    <source>
        <dbReference type="Proteomes" id="UP000192602"/>
    </source>
</evidence>
<dbReference type="InterPro" id="IPR029026">
    <property type="entry name" value="tRNA_m1G_MTases_N"/>
</dbReference>
<proteinExistence type="inferred from homology"/>
<dbReference type="SUPFAM" id="SSF75217">
    <property type="entry name" value="alpha/beta knot"/>
    <property type="match status" value="1"/>
</dbReference>
<comment type="catalytic activity">
    <reaction evidence="9 10">
        <text>uridine(1498) in 16S rRNA + S-adenosyl-L-methionine = N(3)-methyluridine(1498) in 16S rRNA + S-adenosyl-L-homocysteine + H(+)</text>
        <dbReference type="Rhea" id="RHEA:42920"/>
        <dbReference type="Rhea" id="RHEA-COMP:10283"/>
        <dbReference type="Rhea" id="RHEA-COMP:10284"/>
        <dbReference type="ChEBI" id="CHEBI:15378"/>
        <dbReference type="ChEBI" id="CHEBI:57856"/>
        <dbReference type="ChEBI" id="CHEBI:59789"/>
        <dbReference type="ChEBI" id="CHEBI:65315"/>
        <dbReference type="ChEBI" id="CHEBI:74502"/>
        <dbReference type="EC" id="2.1.1.193"/>
    </reaction>
</comment>
<dbReference type="GO" id="GO:0070042">
    <property type="term" value="F:rRNA (uridine-N3-)-methyltransferase activity"/>
    <property type="evidence" value="ECO:0007669"/>
    <property type="project" value="TreeGrafter"/>
</dbReference>
<dbReference type="AlphaFoldDB" id="A0A1W1WQ94"/>
<sequence>MQFLYHSKAGVEFLDIEGEAFTYLFKVRRHRKGEIVALRNMEDGYLYTYKIDTVTRKDAVLTLVHKEHKEILPKRFVHLLWGVIEPKVIEKTLPSLNELGVGRISFVYCARSQKNFKIRLDKLQKILINSCQQCGRSSLMEIEVIDSFEEALQKYNDTVLIDFSENYLQCGESIQRVFIGPEGGFSDEERKIATQIKGLDTPLILRSETAAVAVSSVLML</sequence>
<keyword evidence="3 10" id="KW-0963">Cytoplasm</keyword>
<dbReference type="NCBIfam" id="TIGR00046">
    <property type="entry name" value="RsmE family RNA methyltransferase"/>
    <property type="match status" value="1"/>
</dbReference>
<evidence type="ECO:0000256" key="6">
    <source>
        <dbReference type="ARBA" id="ARBA00022679"/>
    </source>
</evidence>
<evidence type="ECO:0000256" key="5">
    <source>
        <dbReference type="ARBA" id="ARBA00022603"/>
    </source>
</evidence>
<keyword evidence="6 10" id="KW-0808">Transferase</keyword>
<keyword evidence="5 10" id="KW-0489">Methyltransferase</keyword>
<dbReference type="RefSeq" id="WP_084276537.1">
    <property type="nucleotide sequence ID" value="NZ_AP026671.1"/>
</dbReference>
<evidence type="ECO:0000256" key="1">
    <source>
        <dbReference type="ARBA" id="ARBA00004496"/>
    </source>
</evidence>
<evidence type="ECO:0000259" key="11">
    <source>
        <dbReference type="Pfam" id="PF04452"/>
    </source>
</evidence>
<dbReference type="NCBIfam" id="NF008695">
    <property type="entry name" value="PRK11713.3-3"/>
    <property type="match status" value="1"/>
</dbReference>
<evidence type="ECO:0000256" key="9">
    <source>
        <dbReference type="ARBA" id="ARBA00047944"/>
    </source>
</evidence>
<evidence type="ECO:0000256" key="10">
    <source>
        <dbReference type="PIRNR" id="PIRNR015601"/>
    </source>
</evidence>
<accession>A0A1W1WQ94</accession>
<dbReference type="Pfam" id="PF20260">
    <property type="entry name" value="PUA_4"/>
    <property type="match status" value="1"/>
</dbReference>
<dbReference type="OrthoDB" id="9815641at2"/>
<name>A0A1W1WQ94_9BACT</name>
<evidence type="ECO:0000256" key="7">
    <source>
        <dbReference type="ARBA" id="ARBA00022691"/>
    </source>
</evidence>
<evidence type="ECO:0000256" key="8">
    <source>
        <dbReference type="ARBA" id="ARBA00025699"/>
    </source>
</evidence>
<keyword evidence="4 10" id="KW-0698">rRNA processing</keyword>
<dbReference type="Pfam" id="PF04452">
    <property type="entry name" value="Methyltrans_RNA"/>
    <property type="match status" value="1"/>
</dbReference>
<dbReference type="GO" id="GO:0070475">
    <property type="term" value="P:rRNA base methylation"/>
    <property type="evidence" value="ECO:0007669"/>
    <property type="project" value="TreeGrafter"/>
</dbReference>
<keyword evidence="7 10" id="KW-0949">S-adenosyl-L-methionine</keyword>
<feature type="domain" description="Ribosomal RNA small subunit methyltransferase E methyltransferase" evidence="11">
    <location>
        <begin position="76"/>
        <end position="218"/>
    </location>
</feature>